<dbReference type="AlphaFoldDB" id="A0A9W6D0E6"/>
<organism evidence="1 2">
    <name type="scientific">Desulforhabdus amnigena</name>
    <dbReference type="NCBI Taxonomy" id="40218"/>
    <lineage>
        <taxon>Bacteria</taxon>
        <taxon>Pseudomonadati</taxon>
        <taxon>Thermodesulfobacteriota</taxon>
        <taxon>Syntrophobacteria</taxon>
        <taxon>Syntrophobacterales</taxon>
        <taxon>Syntrophobacteraceae</taxon>
        <taxon>Desulforhabdus</taxon>
    </lineage>
</organism>
<keyword evidence="2" id="KW-1185">Reference proteome</keyword>
<dbReference type="EMBL" id="BSDR01000001">
    <property type="protein sequence ID" value="GLI33727.1"/>
    <property type="molecule type" value="Genomic_DNA"/>
</dbReference>
<name>A0A9W6D0E6_9BACT</name>
<dbReference type="Proteomes" id="UP001144372">
    <property type="component" value="Unassembled WGS sequence"/>
</dbReference>
<comment type="caution">
    <text evidence="1">The sequence shown here is derived from an EMBL/GenBank/DDBJ whole genome shotgun (WGS) entry which is preliminary data.</text>
</comment>
<gene>
    <name evidence="1" type="ORF">DAMNIGENAA_11600</name>
</gene>
<protein>
    <submittedName>
        <fullName evidence="1">Uncharacterized protein</fullName>
    </submittedName>
</protein>
<evidence type="ECO:0000313" key="2">
    <source>
        <dbReference type="Proteomes" id="UP001144372"/>
    </source>
</evidence>
<sequence>MTTIAIICILAILSLGGPGRTLYPEGQFVVLKRASHRKNKVVSNPCISTHQESKAKFIHLLPAALVSKDPHPYRGTMIFETMKELFEKLPAPESRLFQILGFRGINNK</sequence>
<evidence type="ECO:0000313" key="1">
    <source>
        <dbReference type="EMBL" id="GLI33727.1"/>
    </source>
</evidence>
<proteinExistence type="predicted"/>
<reference evidence="1" key="1">
    <citation type="submission" date="2022-12" db="EMBL/GenBank/DDBJ databases">
        <title>Reference genome sequencing for broad-spectrum identification of bacterial and archaeal isolates by mass spectrometry.</title>
        <authorList>
            <person name="Sekiguchi Y."/>
            <person name="Tourlousse D.M."/>
        </authorList>
    </citation>
    <scope>NUCLEOTIDE SEQUENCE</scope>
    <source>
        <strain evidence="1">ASRB1</strain>
    </source>
</reference>
<dbReference type="RefSeq" id="WP_281792892.1">
    <property type="nucleotide sequence ID" value="NZ_BSDR01000001.1"/>
</dbReference>
<accession>A0A9W6D0E6</accession>